<sequence length="92" mass="10635">MDRLHCQVIYGVMFYPYAIPSYRKDMSQYIIKEATLRKSFFYGVMYGLLIFSGWHEMKGDAQHALSYSSGGGWLCWVASFPEDSSPPFLPFD</sequence>
<gene>
    <name evidence="1" type="ORF">ABT39_MTgene542</name>
</gene>
<name>A0A101M499_PICGL</name>
<protein>
    <submittedName>
        <fullName evidence="1">Uncharacterized protein</fullName>
    </submittedName>
</protein>
<comment type="caution">
    <text evidence="1">The sequence shown here is derived from an EMBL/GenBank/DDBJ whole genome shotgun (WGS) entry which is preliminary data.</text>
</comment>
<accession>A0A101M499</accession>
<reference evidence="1" key="1">
    <citation type="journal article" date="2015" name="Genome Biol. Evol.">
        <title>Organellar Genomes of White Spruce (Picea glauca): Assembly and Annotation.</title>
        <authorList>
            <person name="Jackman S.D."/>
            <person name="Warren R.L."/>
            <person name="Gibb E.A."/>
            <person name="Vandervalk B.P."/>
            <person name="Mohamadi H."/>
            <person name="Chu J."/>
            <person name="Raymond A."/>
            <person name="Pleasance S."/>
            <person name="Coope R."/>
            <person name="Wildung M.R."/>
            <person name="Ritland C.E."/>
            <person name="Bousquet J."/>
            <person name="Jones S.J."/>
            <person name="Bohlmann J."/>
            <person name="Birol I."/>
        </authorList>
    </citation>
    <scope>NUCLEOTIDE SEQUENCE [LARGE SCALE GENOMIC DNA]</scope>
    <source>
        <tissue evidence="1">Flushing bud</tissue>
    </source>
</reference>
<dbReference type="EMBL" id="LKAM01000001">
    <property type="protein sequence ID" value="KUM50698.1"/>
    <property type="molecule type" value="Genomic_DNA"/>
</dbReference>
<dbReference type="AlphaFoldDB" id="A0A101M499"/>
<organism evidence="1">
    <name type="scientific">Picea glauca</name>
    <name type="common">White spruce</name>
    <name type="synonym">Pinus glauca</name>
    <dbReference type="NCBI Taxonomy" id="3330"/>
    <lineage>
        <taxon>Eukaryota</taxon>
        <taxon>Viridiplantae</taxon>
        <taxon>Streptophyta</taxon>
        <taxon>Embryophyta</taxon>
        <taxon>Tracheophyta</taxon>
        <taxon>Spermatophyta</taxon>
        <taxon>Pinopsida</taxon>
        <taxon>Pinidae</taxon>
        <taxon>Conifers I</taxon>
        <taxon>Pinales</taxon>
        <taxon>Pinaceae</taxon>
        <taxon>Picea</taxon>
    </lineage>
</organism>
<evidence type="ECO:0000313" key="1">
    <source>
        <dbReference type="EMBL" id="KUM50698.1"/>
    </source>
</evidence>
<proteinExistence type="predicted"/>
<geneLocation type="mitochondrion" evidence="1"/>
<keyword evidence="1" id="KW-0496">Mitochondrion</keyword>